<dbReference type="Proteomes" id="UP001209878">
    <property type="component" value="Unassembled WGS sequence"/>
</dbReference>
<accession>A0AAD9NCG2</accession>
<dbReference type="EMBL" id="JAODUO010001460">
    <property type="protein sequence ID" value="KAK2163493.1"/>
    <property type="molecule type" value="Genomic_DNA"/>
</dbReference>
<gene>
    <name evidence="1" type="ORF">NP493_1460g00005</name>
</gene>
<organism evidence="1 2">
    <name type="scientific">Ridgeia piscesae</name>
    <name type="common">Tubeworm</name>
    <dbReference type="NCBI Taxonomy" id="27915"/>
    <lineage>
        <taxon>Eukaryota</taxon>
        <taxon>Metazoa</taxon>
        <taxon>Spiralia</taxon>
        <taxon>Lophotrochozoa</taxon>
        <taxon>Annelida</taxon>
        <taxon>Polychaeta</taxon>
        <taxon>Sedentaria</taxon>
        <taxon>Canalipalpata</taxon>
        <taxon>Sabellida</taxon>
        <taxon>Siboglinidae</taxon>
        <taxon>Ridgeia</taxon>
    </lineage>
</organism>
<keyword evidence="2" id="KW-1185">Reference proteome</keyword>
<dbReference type="AlphaFoldDB" id="A0AAD9NCG2"/>
<sequence length="39" mass="4438">MAKVTATLRPAVAVQNAERSRTSFYMSKVSLWTSYKDDK</sequence>
<proteinExistence type="predicted"/>
<evidence type="ECO:0000313" key="1">
    <source>
        <dbReference type="EMBL" id="KAK2163493.1"/>
    </source>
</evidence>
<name>A0AAD9NCG2_RIDPI</name>
<protein>
    <submittedName>
        <fullName evidence="1">Uncharacterized protein</fullName>
    </submittedName>
</protein>
<evidence type="ECO:0000313" key="2">
    <source>
        <dbReference type="Proteomes" id="UP001209878"/>
    </source>
</evidence>
<reference evidence="1" key="1">
    <citation type="journal article" date="2023" name="Mol. Biol. Evol.">
        <title>Third-Generation Sequencing Reveals the Adaptive Role of the Epigenome in Three Deep-Sea Polychaetes.</title>
        <authorList>
            <person name="Perez M."/>
            <person name="Aroh O."/>
            <person name="Sun Y."/>
            <person name="Lan Y."/>
            <person name="Juniper S.K."/>
            <person name="Young C.R."/>
            <person name="Angers B."/>
            <person name="Qian P.Y."/>
        </authorList>
    </citation>
    <scope>NUCLEOTIDE SEQUENCE</scope>
    <source>
        <strain evidence="1">R07B-5</strain>
    </source>
</reference>
<comment type="caution">
    <text evidence="1">The sequence shown here is derived from an EMBL/GenBank/DDBJ whole genome shotgun (WGS) entry which is preliminary data.</text>
</comment>